<dbReference type="GO" id="GO:0047474">
    <property type="term" value="F:long-chain fatty acid--protein ligase activity"/>
    <property type="evidence" value="ECO:0007669"/>
    <property type="project" value="InterPro"/>
</dbReference>
<keyword evidence="3" id="KW-1185">Reference proteome</keyword>
<dbReference type="Proteomes" id="UP001163687">
    <property type="component" value="Chromosome"/>
</dbReference>
<evidence type="ECO:0000313" key="3">
    <source>
        <dbReference type="Proteomes" id="UP001163687"/>
    </source>
</evidence>
<sequence length="362" mass="39637">MEREVLAFIREPGDEAAFDDLALRLFRWQRERNPVLASFWAGARPRHWREVPPLPVGAFKQAAVACGDPARAVAVFETSGTTRGPEVRGRHHFFTLDLYDAALLPVFERYLLPDGARLPMFILTPPPEAAPHSSLSYYFGVIRRELGGPGSRFFWDGGAGDLLYEALARALREAEAAGTPVVLLGTAFAFVHFCDRARQEGWRFRLPPGSRAMETGGFKGRSRELRQPELYALMAEVLGIPPARIVNQYGMTELSSQFYEPNLRDPRYAGFPRPKQGAAWCRVVIRDPETLAEVPDGEVGLIEVVDLANVGSCAFLLTQDLGRKVPGGFEVLGRVPGAAPRGCSIAADIVLGGSGRHPGEGA</sequence>
<name>A0AA35G9G7_9FIRM</name>
<feature type="domain" description="Acyl-protein synthetase LuxE" evidence="1">
    <location>
        <begin position="171"/>
        <end position="345"/>
    </location>
</feature>
<dbReference type="InterPro" id="IPR042099">
    <property type="entry name" value="ANL_N_sf"/>
</dbReference>
<proteinExistence type="predicted"/>
<dbReference type="Pfam" id="PF04443">
    <property type="entry name" value="LuxE"/>
    <property type="match status" value="1"/>
</dbReference>
<dbReference type="GO" id="GO:0008218">
    <property type="term" value="P:bioluminescence"/>
    <property type="evidence" value="ECO:0007669"/>
    <property type="project" value="InterPro"/>
</dbReference>
<dbReference type="SUPFAM" id="SSF56801">
    <property type="entry name" value="Acetyl-CoA synthetase-like"/>
    <property type="match status" value="1"/>
</dbReference>
<organism evidence="2 3">
    <name type="scientific">Caldinitratiruptor microaerophilus</name>
    <dbReference type="NCBI Taxonomy" id="671077"/>
    <lineage>
        <taxon>Bacteria</taxon>
        <taxon>Bacillati</taxon>
        <taxon>Bacillota</taxon>
        <taxon>Clostridia</taxon>
        <taxon>Eubacteriales</taxon>
        <taxon>Symbiobacteriaceae</taxon>
        <taxon>Caldinitratiruptor</taxon>
    </lineage>
</organism>
<dbReference type="KEGG" id="cmic:caldi_32550"/>
<dbReference type="AlphaFoldDB" id="A0AA35G9G7"/>
<gene>
    <name evidence="2" type="ORF">caldi_32550</name>
</gene>
<accession>A0AA35G9G7</accession>
<evidence type="ECO:0000313" key="2">
    <source>
        <dbReference type="EMBL" id="BDG62165.1"/>
    </source>
</evidence>
<reference evidence="2" key="1">
    <citation type="submission" date="2022-03" db="EMBL/GenBank/DDBJ databases">
        <title>Complete genome sequence of Caldinitratiruptor microaerophilus.</title>
        <authorList>
            <person name="Mukaiyama R."/>
            <person name="Nishiyama T."/>
            <person name="Ueda K."/>
        </authorList>
    </citation>
    <scope>NUCLEOTIDE SEQUENCE</scope>
    <source>
        <strain evidence="2">JCM 16183</strain>
    </source>
</reference>
<dbReference type="Gene3D" id="3.40.50.12780">
    <property type="entry name" value="N-terminal domain of ligase-like"/>
    <property type="match status" value="1"/>
</dbReference>
<dbReference type="InterPro" id="IPR007534">
    <property type="entry name" value="LuxE"/>
</dbReference>
<evidence type="ECO:0000259" key="1">
    <source>
        <dbReference type="Pfam" id="PF04443"/>
    </source>
</evidence>
<dbReference type="EMBL" id="AP025628">
    <property type="protein sequence ID" value="BDG62165.1"/>
    <property type="molecule type" value="Genomic_DNA"/>
</dbReference>
<protein>
    <submittedName>
        <fullName evidence="2">Coenzyme F390 synthetase</fullName>
    </submittedName>
</protein>
<dbReference type="RefSeq" id="WP_264842760.1">
    <property type="nucleotide sequence ID" value="NZ_AP025628.1"/>
</dbReference>